<protein>
    <submittedName>
        <fullName evidence="4">Acyl carrier protein</fullName>
    </submittedName>
</protein>
<keyword evidence="2" id="KW-0597">Phosphoprotein</keyword>
<dbReference type="SUPFAM" id="SSF47336">
    <property type="entry name" value="ACP-like"/>
    <property type="match status" value="1"/>
</dbReference>
<keyword evidence="1" id="KW-0596">Phosphopantetheine</keyword>
<dbReference type="Gene3D" id="1.10.1200.10">
    <property type="entry name" value="ACP-like"/>
    <property type="match status" value="1"/>
</dbReference>
<reference evidence="4 5" key="1">
    <citation type="submission" date="2020-10" db="EMBL/GenBank/DDBJ databases">
        <title>Sequencing the genomes of 1000 actinobacteria strains.</title>
        <authorList>
            <person name="Klenk H.-P."/>
        </authorList>
    </citation>
    <scope>NUCLEOTIDE SEQUENCE [LARGE SCALE GENOMIC DNA]</scope>
    <source>
        <strain evidence="4 5">DSM 43173</strain>
    </source>
</reference>
<accession>A0ABR9LQA9</accession>
<proteinExistence type="predicted"/>
<dbReference type="EMBL" id="JADBEK010000001">
    <property type="protein sequence ID" value="MBE1582281.1"/>
    <property type="molecule type" value="Genomic_DNA"/>
</dbReference>
<comment type="caution">
    <text evidence="4">The sequence shown here is derived from an EMBL/GenBank/DDBJ whole genome shotgun (WGS) entry which is preliminary data.</text>
</comment>
<sequence length="118" mass="12919">MSDTHACTRHDHEALRPKVDDVVQRMVGMFAPEPSEHAHLDARLLEDLGFDSMRLLELAFNLEDLFMMDPASMGEAPPVGTVSELCEYLTEKVCTNEATLPAMGAVEAAIDAAALDFL</sequence>
<feature type="domain" description="Carrier" evidence="3">
    <location>
        <begin position="13"/>
        <end position="93"/>
    </location>
</feature>
<dbReference type="RefSeq" id="WP_192783585.1">
    <property type="nucleotide sequence ID" value="NZ_JADBEK010000001.1"/>
</dbReference>
<dbReference type="InterPro" id="IPR009081">
    <property type="entry name" value="PP-bd_ACP"/>
</dbReference>
<dbReference type="PROSITE" id="PS00012">
    <property type="entry name" value="PHOSPHOPANTETHEINE"/>
    <property type="match status" value="1"/>
</dbReference>
<keyword evidence="5" id="KW-1185">Reference proteome</keyword>
<organism evidence="4 5">
    <name type="scientific">Nonomuraea angiospora</name>
    <dbReference type="NCBI Taxonomy" id="46172"/>
    <lineage>
        <taxon>Bacteria</taxon>
        <taxon>Bacillati</taxon>
        <taxon>Actinomycetota</taxon>
        <taxon>Actinomycetes</taxon>
        <taxon>Streptosporangiales</taxon>
        <taxon>Streptosporangiaceae</taxon>
        <taxon>Nonomuraea</taxon>
    </lineage>
</organism>
<evidence type="ECO:0000313" key="4">
    <source>
        <dbReference type="EMBL" id="MBE1582281.1"/>
    </source>
</evidence>
<gene>
    <name evidence="4" type="ORF">H4W80_000539</name>
</gene>
<dbReference type="Proteomes" id="UP000633509">
    <property type="component" value="Unassembled WGS sequence"/>
</dbReference>
<evidence type="ECO:0000259" key="3">
    <source>
        <dbReference type="PROSITE" id="PS50075"/>
    </source>
</evidence>
<evidence type="ECO:0000313" key="5">
    <source>
        <dbReference type="Proteomes" id="UP000633509"/>
    </source>
</evidence>
<dbReference type="PROSITE" id="PS50075">
    <property type="entry name" value="CARRIER"/>
    <property type="match status" value="1"/>
</dbReference>
<evidence type="ECO:0000256" key="1">
    <source>
        <dbReference type="ARBA" id="ARBA00022450"/>
    </source>
</evidence>
<dbReference type="InterPro" id="IPR006162">
    <property type="entry name" value="Ppantetheine_attach_site"/>
</dbReference>
<dbReference type="InterPro" id="IPR036736">
    <property type="entry name" value="ACP-like_sf"/>
</dbReference>
<name>A0ABR9LQA9_9ACTN</name>
<evidence type="ECO:0000256" key="2">
    <source>
        <dbReference type="ARBA" id="ARBA00022553"/>
    </source>
</evidence>